<dbReference type="EMBL" id="RQTK01000243">
    <property type="protein sequence ID" value="RUS83437.1"/>
    <property type="molecule type" value="Genomic_DNA"/>
</dbReference>
<evidence type="ECO:0000313" key="2">
    <source>
        <dbReference type="Proteomes" id="UP000271974"/>
    </source>
</evidence>
<gene>
    <name evidence="1" type="ORF">EGW08_008809</name>
</gene>
<dbReference type="Proteomes" id="UP000271974">
    <property type="component" value="Unassembled WGS sequence"/>
</dbReference>
<organism evidence="1 2">
    <name type="scientific">Elysia chlorotica</name>
    <name type="common">Eastern emerald elysia</name>
    <name type="synonym">Sea slug</name>
    <dbReference type="NCBI Taxonomy" id="188477"/>
    <lineage>
        <taxon>Eukaryota</taxon>
        <taxon>Metazoa</taxon>
        <taxon>Spiralia</taxon>
        <taxon>Lophotrochozoa</taxon>
        <taxon>Mollusca</taxon>
        <taxon>Gastropoda</taxon>
        <taxon>Heterobranchia</taxon>
        <taxon>Euthyneura</taxon>
        <taxon>Panpulmonata</taxon>
        <taxon>Sacoglossa</taxon>
        <taxon>Placobranchoidea</taxon>
        <taxon>Plakobranchidae</taxon>
        <taxon>Elysia</taxon>
    </lineage>
</organism>
<dbReference type="AlphaFoldDB" id="A0A433TPE9"/>
<protein>
    <submittedName>
        <fullName evidence="1">Uncharacterized protein</fullName>
    </submittedName>
</protein>
<proteinExistence type="predicted"/>
<accession>A0A433TPE9</accession>
<reference evidence="1 2" key="1">
    <citation type="submission" date="2019-01" db="EMBL/GenBank/DDBJ databases">
        <title>A draft genome assembly of the solar-powered sea slug Elysia chlorotica.</title>
        <authorList>
            <person name="Cai H."/>
            <person name="Li Q."/>
            <person name="Fang X."/>
            <person name="Li J."/>
            <person name="Curtis N.E."/>
            <person name="Altenburger A."/>
            <person name="Shibata T."/>
            <person name="Feng M."/>
            <person name="Maeda T."/>
            <person name="Schwartz J.A."/>
            <person name="Shigenobu S."/>
            <person name="Lundholm N."/>
            <person name="Nishiyama T."/>
            <person name="Yang H."/>
            <person name="Hasebe M."/>
            <person name="Li S."/>
            <person name="Pierce S.K."/>
            <person name="Wang J."/>
        </authorList>
    </citation>
    <scope>NUCLEOTIDE SEQUENCE [LARGE SCALE GENOMIC DNA]</scope>
    <source>
        <strain evidence="1">EC2010</strain>
        <tissue evidence="1">Whole organism of an adult</tissue>
    </source>
</reference>
<evidence type="ECO:0000313" key="1">
    <source>
        <dbReference type="EMBL" id="RUS83437.1"/>
    </source>
</evidence>
<comment type="caution">
    <text evidence="1">The sequence shown here is derived from an EMBL/GenBank/DDBJ whole genome shotgun (WGS) entry which is preliminary data.</text>
</comment>
<name>A0A433TPE9_ELYCH</name>
<sequence length="104" mass="11660">MLTTTLEDQPRIQAQGQVRDQTVVQISRNPAAVRGATLAVAPTQPQPPQCPSPCYWQRRHSPPGVLSEIAVELFMLCNTRPKKNKLNFVLTMACFNCSDFLMYP</sequence>
<keyword evidence="2" id="KW-1185">Reference proteome</keyword>